<dbReference type="Pfam" id="PF01585">
    <property type="entry name" value="G-patch"/>
    <property type="match status" value="1"/>
</dbReference>
<dbReference type="InterPro" id="IPR036867">
    <property type="entry name" value="R3H_dom_sf"/>
</dbReference>
<evidence type="ECO:0000256" key="5">
    <source>
        <dbReference type="ARBA" id="ARBA00022490"/>
    </source>
</evidence>
<dbReference type="SUPFAM" id="SSF82708">
    <property type="entry name" value="R3H domain"/>
    <property type="match status" value="1"/>
</dbReference>
<dbReference type="CDD" id="cd02646">
    <property type="entry name" value="R3H_G-patch"/>
    <property type="match status" value="1"/>
</dbReference>
<accession>A0A2V1AQA2</accession>
<feature type="compositionally biased region" description="Basic and acidic residues" evidence="9">
    <location>
        <begin position="195"/>
        <end position="222"/>
    </location>
</feature>
<dbReference type="PANTHER" id="PTHR14195">
    <property type="entry name" value="G PATCH DOMAIN CONTAINING PROTEIN 2"/>
    <property type="match status" value="1"/>
</dbReference>
<dbReference type="EMBL" id="PKFO01000002">
    <property type="protein sequence ID" value="PVH19686.1"/>
    <property type="molecule type" value="Genomic_DNA"/>
</dbReference>
<keyword evidence="7" id="KW-0508">mRNA splicing</keyword>
<dbReference type="AlphaFoldDB" id="A0A2V1AQA2"/>
<dbReference type="GO" id="GO:0008380">
    <property type="term" value="P:RNA splicing"/>
    <property type="evidence" value="ECO:0007669"/>
    <property type="project" value="UniProtKB-KW"/>
</dbReference>
<keyword evidence="5" id="KW-0963">Cytoplasm</keyword>
<evidence type="ECO:0000259" key="10">
    <source>
        <dbReference type="PROSITE" id="PS50174"/>
    </source>
</evidence>
<evidence type="ECO:0000256" key="6">
    <source>
        <dbReference type="ARBA" id="ARBA00022664"/>
    </source>
</evidence>
<evidence type="ECO:0000256" key="7">
    <source>
        <dbReference type="ARBA" id="ARBA00023187"/>
    </source>
</evidence>
<comment type="similarity">
    <text evidence="3">Belongs to the SQS1 family.</text>
</comment>
<dbReference type="GO" id="GO:0006397">
    <property type="term" value="P:mRNA processing"/>
    <property type="evidence" value="ECO:0007669"/>
    <property type="project" value="UniProtKB-KW"/>
</dbReference>
<comment type="caution">
    <text evidence="11">The sequence shown here is derived from an EMBL/GenBank/DDBJ whole genome shotgun (WGS) entry which is preliminary data.</text>
</comment>
<dbReference type="InterPro" id="IPR034082">
    <property type="entry name" value="R3H_G-patch"/>
</dbReference>
<feature type="domain" description="G-patch" evidence="10">
    <location>
        <begin position="648"/>
        <end position="691"/>
    </location>
</feature>
<evidence type="ECO:0000256" key="9">
    <source>
        <dbReference type="SAM" id="MobiDB-lite"/>
    </source>
</evidence>
<dbReference type="SMART" id="SM00443">
    <property type="entry name" value="G_patch"/>
    <property type="match status" value="1"/>
</dbReference>
<dbReference type="GO" id="GO:0005634">
    <property type="term" value="C:nucleus"/>
    <property type="evidence" value="ECO:0007669"/>
    <property type="project" value="UniProtKB-SubCell"/>
</dbReference>
<dbReference type="InterPro" id="IPR051189">
    <property type="entry name" value="Splicing_assoc_domain"/>
</dbReference>
<reference evidence="11 12" key="1">
    <citation type="submission" date="2017-12" db="EMBL/GenBank/DDBJ databases">
        <title>Genome Sequence of a Multidrug-Resistant Candida haemulonii Isolate from a Patient with Chronic Leg Ulcers in Israel.</title>
        <authorList>
            <person name="Chow N.A."/>
            <person name="Gade L."/>
            <person name="Batra D."/>
            <person name="Rowe L.A."/>
            <person name="Ben-Ami R."/>
            <person name="Loparev V.N."/>
            <person name="Litvintseva A.P."/>
        </authorList>
    </citation>
    <scope>NUCLEOTIDE SEQUENCE [LARGE SCALE GENOMIC DNA]</scope>
    <source>
        <strain evidence="11 12">B11899</strain>
    </source>
</reference>
<dbReference type="InterPro" id="IPR000467">
    <property type="entry name" value="G_patch_dom"/>
</dbReference>
<evidence type="ECO:0000256" key="4">
    <source>
        <dbReference type="ARBA" id="ARBA00018964"/>
    </source>
</evidence>
<dbReference type="OrthoDB" id="21470at2759"/>
<dbReference type="PROSITE" id="PS50174">
    <property type="entry name" value="G_PATCH"/>
    <property type="match status" value="1"/>
</dbReference>
<evidence type="ECO:0000313" key="11">
    <source>
        <dbReference type="EMBL" id="PVH19686.1"/>
    </source>
</evidence>
<name>A0A2V1AQA2_9ASCO</name>
<keyword evidence="12" id="KW-1185">Reference proteome</keyword>
<evidence type="ECO:0000313" key="12">
    <source>
        <dbReference type="Proteomes" id="UP000244309"/>
    </source>
</evidence>
<feature type="region of interest" description="Disordered" evidence="9">
    <location>
        <begin position="607"/>
        <end position="629"/>
    </location>
</feature>
<dbReference type="Proteomes" id="UP000244309">
    <property type="component" value="Unassembled WGS sequence"/>
</dbReference>
<feature type="region of interest" description="Disordered" evidence="9">
    <location>
        <begin position="1"/>
        <end position="102"/>
    </location>
</feature>
<feature type="compositionally biased region" description="Acidic residues" evidence="9">
    <location>
        <begin position="165"/>
        <end position="180"/>
    </location>
</feature>
<proteinExistence type="inferred from homology"/>
<keyword evidence="6" id="KW-0507">mRNA processing</keyword>
<evidence type="ECO:0000256" key="3">
    <source>
        <dbReference type="ARBA" id="ARBA00010306"/>
    </source>
</evidence>
<evidence type="ECO:0000256" key="8">
    <source>
        <dbReference type="ARBA" id="ARBA00023242"/>
    </source>
</evidence>
<dbReference type="VEuPathDB" id="FungiDB:CXQ85_003540"/>
<gene>
    <name evidence="11" type="ORF">CXQ85_003540</name>
</gene>
<evidence type="ECO:0000256" key="1">
    <source>
        <dbReference type="ARBA" id="ARBA00004123"/>
    </source>
</evidence>
<comment type="subcellular location">
    <subcellularLocation>
        <location evidence="2">Cytoplasm</location>
    </subcellularLocation>
    <subcellularLocation>
        <location evidence="1">Nucleus</location>
    </subcellularLocation>
</comment>
<organism evidence="11 12">
    <name type="scientific">Candidozyma haemuli</name>
    <dbReference type="NCBI Taxonomy" id="45357"/>
    <lineage>
        <taxon>Eukaryota</taxon>
        <taxon>Fungi</taxon>
        <taxon>Dikarya</taxon>
        <taxon>Ascomycota</taxon>
        <taxon>Saccharomycotina</taxon>
        <taxon>Pichiomycetes</taxon>
        <taxon>Metschnikowiaceae</taxon>
        <taxon>Candidozyma</taxon>
    </lineage>
</organism>
<dbReference type="GO" id="GO:0003676">
    <property type="term" value="F:nucleic acid binding"/>
    <property type="evidence" value="ECO:0007669"/>
    <property type="project" value="InterPro"/>
</dbReference>
<dbReference type="GO" id="GO:0005737">
    <property type="term" value="C:cytoplasm"/>
    <property type="evidence" value="ECO:0007669"/>
    <property type="project" value="UniProtKB-SubCell"/>
</dbReference>
<feature type="region of interest" description="Disordered" evidence="9">
    <location>
        <begin position="156"/>
        <end position="263"/>
    </location>
</feature>
<feature type="compositionally biased region" description="Gly residues" evidence="9">
    <location>
        <begin position="12"/>
        <end position="37"/>
    </location>
</feature>
<dbReference type="RefSeq" id="XP_025340626.1">
    <property type="nucleotide sequence ID" value="XM_025487178.1"/>
</dbReference>
<dbReference type="STRING" id="45357.A0A2V1AQA2"/>
<evidence type="ECO:0000256" key="2">
    <source>
        <dbReference type="ARBA" id="ARBA00004496"/>
    </source>
</evidence>
<protein>
    <recommendedName>
        <fullName evidence="4">Protein SQS1</fullName>
    </recommendedName>
</protein>
<keyword evidence="8" id="KW-0539">Nucleus</keyword>
<dbReference type="GeneID" id="37008870"/>
<sequence>MPRKKGNSRGSSRGGARGGSSRGGHGGRGGSRGGGSNYGRFYLSKSARRKGKGRFNPGGSNGYDDPEFMDLGSGQYMPAVDIDSSPAPSSMKALSRRPNRSMVEEARYTDRHSGHTMKEPLRNKPLVFVKSVEVYDPSKLTVDKLLKKEPIEITEELQSLRMNDDESVSPEGESDSDAANEEVSSSGELSGPGDETPKEESSESAKESDGETEAEKEIRSSDDDQEQSTIDVQMAYTPEEDSDTSVEQETEPEYNDDEPAFMIDDKGDETISAIYGAPKASTSEVIHEARRRQTSYDDDSFATAELADPVASLEHDPYLSVGKVLIRTEIDDDGSVVAEMPSGRAPRKGTGFKDLDSDYYEEFSDSDEDGAFDDYLAQIMGANGDAHDDYDSQSDNDNYDIYFSDEDDIDDVHVSDQDGLEGDDDGLEDILAFTQNQQKSFADLDVPPTKTLRAKGRTKKLRLEFEEAVDAELRESLLEQFQYQKKSRRDKKLRKKERLKMEGLDKKDLFVKYDYSLHIKDIKGELEDFLQDADRENVSFPPLDPHGNKTISKLAKHYNMKCTRCGNGRHIFMKISKARKTFHYLPDYNSINYVMKQRPIFKRSDVKKRTREEIEETDEKASGRRGPKNRAYVKEGDVVGGEAPEIAQNNIGRQLLEKLGWVRGEGLGAHGNKGISVPLMATVKKSKTGLK</sequence>
<feature type="compositionally biased region" description="Acidic residues" evidence="9">
    <location>
        <begin position="238"/>
        <end position="259"/>
    </location>
</feature>